<reference evidence="2" key="1">
    <citation type="submission" date="2021-05" db="EMBL/GenBank/DDBJ databases">
        <authorList>
            <person name="Alioto T."/>
            <person name="Alioto T."/>
            <person name="Gomez Garrido J."/>
        </authorList>
    </citation>
    <scope>NUCLEOTIDE SEQUENCE</scope>
</reference>
<evidence type="ECO:0000256" key="1">
    <source>
        <dbReference type="SAM" id="MobiDB-lite"/>
    </source>
</evidence>
<accession>A0A8D8UK92</accession>
<feature type="region of interest" description="Disordered" evidence="1">
    <location>
        <begin position="1"/>
        <end position="28"/>
    </location>
</feature>
<organism evidence="2">
    <name type="scientific">Cacopsylla melanoneura</name>
    <dbReference type="NCBI Taxonomy" id="428564"/>
    <lineage>
        <taxon>Eukaryota</taxon>
        <taxon>Metazoa</taxon>
        <taxon>Ecdysozoa</taxon>
        <taxon>Arthropoda</taxon>
        <taxon>Hexapoda</taxon>
        <taxon>Insecta</taxon>
        <taxon>Pterygota</taxon>
        <taxon>Neoptera</taxon>
        <taxon>Paraneoptera</taxon>
        <taxon>Hemiptera</taxon>
        <taxon>Sternorrhyncha</taxon>
        <taxon>Psylloidea</taxon>
        <taxon>Psyllidae</taxon>
        <taxon>Psyllinae</taxon>
        <taxon>Cacopsylla</taxon>
    </lineage>
</organism>
<dbReference type="AlphaFoldDB" id="A0A8D8UK92"/>
<proteinExistence type="predicted"/>
<evidence type="ECO:0000313" key="2">
    <source>
        <dbReference type="EMBL" id="CAG6706305.1"/>
    </source>
</evidence>
<dbReference type="EMBL" id="HBUF01343133">
    <property type="protein sequence ID" value="CAG6706305.1"/>
    <property type="molecule type" value="Transcribed_RNA"/>
</dbReference>
<sequence>MTADRGTRPFCRPRQQRSQVSSTSSTTLSLSPELYDRWPLSEGRRCERVFTYLTGVPEAGAVCLPLILLDTALLSSPPTLVFLYGKLLGRVANGLAFTVSTRLCLTPVGAAAPGSNILLGSVISSELGLRSPSGPPVGVLPVGEGRGGFRATGLGRGRPLGFGGGVGEETGRGMRDLAFIGLDAGVPSGVLLNISHLCWSLLNLPPPHLELLAVVVEPWLEPTEPTEPWLDEPVQPWFEEPV</sequence>
<protein>
    <submittedName>
        <fullName evidence="2">Uncharacterized protein</fullName>
    </submittedName>
</protein>
<name>A0A8D8UK92_9HEMI</name>